<dbReference type="AlphaFoldDB" id="A0A0B5BJV9"/>
<dbReference type="Pfam" id="PF12849">
    <property type="entry name" value="PBP_like_2"/>
    <property type="match status" value="1"/>
</dbReference>
<evidence type="ECO:0000256" key="2">
    <source>
        <dbReference type="SAM" id="SignalP"/>
    </source>
</evidence>
<evidence type="ECO:0000259" key="3">
    <source>
        <dbReference type="Pfam" id="PF12849"/>
    </source>
</evidence>
<keyword evidence="1 2" id="KW-0732">Signal</keyword>
<feature type="chain" id="PRO_5002098439" description="PBP domain-containing protein" evidence="2">
    <location>
        <begin position="25"/>
        <end position="254"/>
    </location>
</feature>
<dbReference type="OrthoDB" id="9783488at2"/>
<dbReference type="HOGENOM" id="CLU_026228_5_1_7"/>
<protein>
    <recommendedName>
        <fullName evidence="3">PBP domain-containing protein</fullName>
    </recommendedName>
</protein>
<reference evidence="4 5" key="1">
    <citation type="journal article" date="2015" name="Genome Announc.">
        <title>Complete Genome of Geobacter pickeringii G13T, a Metal-Reducing Isolate from Sedimentary Kaolin Deposits.</title>
        <authorList>
            <person name="Badalamenti J.P."/>
            <person name="Bond D.R."/>
        </authorList>
    </citation>
    <scope>NUCLEOTIDE SEQUENCE [LARGE SCALE GENOMIC DNA]</scope>
    <source>
        <strain evidence="4 5">G13</strain>
    </source>
</reference>
<keyword evidence="5" id="KW-1185">Reference proteome</keyword>
<evidence type="ECO:0000313" key="4">
    <source>
        <dbReference type="EMBL" id="AJE04331.1"/>
    </source>
</evidence>
<gene>
    <name evidence="4" type="ORF">GPICK_14105</name>
</gene>
<feature type="domain" description="PBP" evidence="3">
    <location>
        <begin position="19"/>
        <end position="246"/>
    </location>
</feature>
<dbReference type="PANTHER" id="PTHR30570:SF1">
    <property type="entry name" value="PHOSPHATE-BINDING PROTEIN PSTS"/>
    <property type="match status" value="1"/>
</dbReference>
<dbReference type="InterPro" id="IPR050811">
    <property type="entry name" value="Phosphate_ABC_transporter"/>
</dbReference>
<dbReference type="PANTHER" id="PTHR30570">
    <property type="entry name" value="PERIPLASMIC PHOSPHATE BINDING COMPONENT OF PHOSPHATE ABC TRANSPORTER"/>
    <property type="match status" value="1"/>
</dbReference>
<feature type="signal peptide" evidence="2">
    <location>
        <begin position="1"/>
        <end position="24"/>
    </location>
</feature>
<dbReference type="SUPFAM" id="SSF53850">
    <property type="entry name" value="Periplasmic binding protein-like II"/>
    <property type="match status" value="1"/>
</dbReference>
<evidence type="ECO:0000313" key="5">
    <source>
        <dbReference type="Proteomes" id="UP000057609"/>
    </source>
</evidence>
<dbReference type="KEGG" id="gpi:GPICK_14105"/>
<accession>A0A0B5BJV9</accession>
<sequence length="254" mass="27142">MPQQMMRLMAGLLLIMTAAAGAHAEEMKVGGGGAPVDCILKPVKEHFEKASGISLNLVYSSATMSFRQLVNGELDASTAGLPYADLLAAARKENIIVNDPAAYIPTTIGKGKIYTIVHRDNPVKELSREQLKGIFTGKITSWKEVGGSDAPIIVVLSKINPATNAAYRKLALDDAPYSTDILDAGRFEDLRDKVASTPEAIGFGPVTMLDGTVKTVGTPEFSRPIILITKGKPSPAAQKLIDFITGEGQKYVKE</sequence>
<organism evidence="4 5">
    <name type="scientific">Geobacter pickeringii</name>
    <dbReference type="NCBI Taxonomy" id="345632"/>
    <lineage>
        <taxon>Bacteria</taxon>
        <taxon>Pseudomonadati</taxon>
        <taxon>Thermodesulfobacteriota</taxon>
        <taxon>Desulfuromonadia</taxon>
        <taxon>Geobacterales</taxon>
        <taxon>Geobacteraceae</taxon>
        <taxon>Geobacter</taxon>
    </lineage>
</organism>
<dbReference type="Proteomes" id="UP000057609">
    <property type="component" value="Chromosome"/>
</dbReference>
<name>A0A0B5BJV9_9BACT</name>
<proteinExistence type="predicted"/>
<dbReference type="STRING" id="345632.GPICK_14105"/>
<dbReference type="InterPro" id="IPR024370">
    <property type="entry name" value="PBP_domain"/>
</dbReference>
<dbReference type="EMBL" id="CP009788">
    <property type="protein sequence ID" value="AJE04331.1"/>
    <property type="molecule type" value="Genomic_DNA"/>
</dbReference>
<evidence type="ECO:0000256" key="1">
    <source>
        <dbReference type="ARBA" id="ARBA00022729"/>
    </source>
</evidence>
<dbReference type="RefSeq" id="WP_039744216.1">
    <property type="nucleotide sequence ID" value="NZ_CP009788.1"/>
</dbReference>
<dbReference type="Gene3D" id="3.40.190.10">
    <property type="entry name" value="Periplasmic binding protein-like II"/>
    <property type="match status" value="2"/>
</dbReference>